<dbReference type="SUPFAM" id="SSF56672">
    <property type="entry name" value="DNA/RNA polymerases"/>
    <property type="match status" value="1"/>
</dbReference>
<evidence type="ECO:0000256" key="2">
    <source>
        <dbReference type="ARBA" id="ARBA00022679"/>
    </source>
</evidence>
<dbReference type="InterPro" id="IPR050951">
    <property type="entry name" value="Retrovirus_Pol_polyprotein"/>
</dbReference>
<keyword evidence="3" id="KW-0548">Nucleotidyltransferase</keyword>
<dbReference type="GO" id="GO:0016787">
    <property type="term" value="F:hydrolase activity"/>
    <property type="evidence" value="ECO:0007669"/>
    <property type="project" value="UniProtKB-KW"/>
</dbReference>
<dbReference type="Pfam" id="PF17921">
    <property type="entry name" value="Integrase_H2C2"/>
    <property type="match status" value="1"/>
</dbReference>
<dbReference type="EMBL" id="GL453745">
    <property type="protein sequence ID" value="EFN75587.1"/>
    <property type="molecule type" value="Genomic_DNA"/>
</dbReference>
<dbReference type="InParanoid" id="E2C8Z4"/>
<dbReference type="InterPro" id="IPR041588">
    <property type="entry name" value="Integrase_H2C2"/>
</dbReference>
<dbReference type="GO" id="GO:0004519">
    <property type="term" value="F:endonuclease activity"/>
    <property type="evidence" value="ECO:0007669"/>
    <property type="project" value="UniProtKB-KW"/>
</dbReference>
<evidence type="ECO:0000313" key="12">
    <source>
        <dbReference type="Proteomes" id="UP000008237"/>
    </source>
</evidence>
<keyword evidence="6" id="KW-0378">Hydrolase</keyword>
<dbReference type="STRING" id="610380.E2C8Z4"/>
<dbReference type="OMA" id="IRFASIV"/>
<feature type="region of interest" description="Disordered" evidence="8">
    <location>
        <begin position="38"/>
        <end position="80"/>
    </location>
</feature>
<keyword evidence="7" id="KW-0695">RNA-directed DNA polymerase</keyword>
<dbReference type="Proteomes" id="UP000008237">
    <property type="component" value="Unassembled WGS sequence"/>
</dbReference>
<dbReference type="OrthoDB" id="8060624at2759"/>
<evidence type="ECO:0000256" key="5">
    <source>
        <dbReference type="ARBA" id="ARBA00022759"/>
    </source>
</evidence>
<evidence type="ECO:0000256" key="4">
    <source>
        <dbReference type="ARBA" id="ARBA00022722"/>
    </source>
</evidence>
<keyword evidence="2" id="KW-0808">Transferase</keyword>
<keyword evidence="12" id="KW-1185">Reference proteome</keyword>
<dbReference type="AlphaFoldDB" id="E2C8Z4"/>
<protein>
    <recommendedName>
        <fullName evidence="1">RNA-directed DNA polymerase</fullName>
        <ecNumber evidence="1">2.7.7.49</ecNumber>
    </recommendedName>
</protein>
<evidence type="ECO:0000256" key="8">
    <source>
        <dbReference type="SAM" id="MobiDB-lite"/>
    </source>
</evidence>
<organism evidence="12">
    <name type="scientific">Harpegnathos saltator</name>
    <name type="common">Jerdon's jumping ant</name>
    <dbReference type="NCBI Taxonomy" id="610380"/>
    <lineage>
        <taxon>Eukaryota</taxon>
        <taxon>Metazoa</taxon>
        <taxon>Ecdysozoa</taxon>
        <taxon>Arthropoda</taxon>
        <taxon>Hexapoda</taxon>
        <taxon>Insecta</taxon>
        <taxon>Pterygota</taxon>
        <taxon>Neoptera</taxon>
        <taxon>Endopterygota</taxon>
        <taxon>Hymenoptera</taxon>
        <taxon>Apocrita</taxon>
        <taxon>Aculeata</taxon>
        <taxon>Formicoidea</taxon>
        <taxon>Formicidae</taxon>
        <taxon>Ponerinae</taxon>
        <taxon>Ponerini</taxon>
        <taxon>Harpegnathos</taxon>
    </lineage>
</organism>
<proteinExistence type="predicted"/>
<evidence type="ECO:0000313" key="11">
    <source>
        <dbReference type="EMBL" id="EFN75587.1"/>
    </source>
</evidence>
<dbReference type="InterPro" id="IPR043502">
    <property type="entry name" value="DNA/RNA_pol_sf"/>
</dbReference>
<reference evidence="11 12" key="1">
    <citation type="journal article" date="2010" name="Science">
        <title>Genomic comparison of the ants Camponotus floridanus and Harpegnathos saltator.</title>
        <authorList>
            <person name="Bonasio R."/>
            <person name="Zhang G."/>
            <person name="Ye C."/>
            <person name="Mutti N.S."/>
            <person name="Fang X."/>
            <person name="Qin N."/>
            <person name="Donahue G."/>
            <person name="Yang P."/>
            <person name="Li Q."/>
            <person name="Li C."/>
            <person name="Zhang P."/>
            <person name="Huang Z."/>
            <person name="Berger S.L."/>
            <person name="Reinberg D."/>
            <person name="Wang J."/>
            <person name="Liebig J."/>
        </authorList>
    </citation>
    <scope>NUCLEOTIDE SEQUENCE [LARGE SCALE GENOMIC DNA]</scope>
    <source>
        <strain evidence="11 12">R22 G/1</strain>
    </source>
</reference>
<keyword evidence="4" id="KW-0540">Nuclease</keyword>
<feature type="domain" description="Reverse transcriptase RNase H-like" evidence="9">
    <location>
        <begin position="214"/>
        <end position="302"/>
    </location>
</feature>
<dbReference type="CDD" id="cd09274">
    <property type="entry name" value="RNase_HI_RT_Ty3"/>
    <property type="match status" value="1"/>
</dbReference>
<dbReference type="Gene3D" id="1.10.340.70">
    <property type="match status" value="1"/>
</dbReference>
<feature type="domain" description="Integrase zinc-binding" evidence="10">
    <location>
        <begin position="385"/>
        <end position="430"/>
    </location>
</feature>
<dbReference type="EC" id="2.7.7.49" evidence="1"/>
<feature type="compositionally biased region" description="Basic and acidic residues" evidence="8">
    <location>
        <begin position="53"/>
        <end position="76"/>
    </location>
</feature>
<name>E2C8Z4_HARSA</name>
<evidence type="ECO:0000256" key="6">
    <source>
        <dbReference type="ARBA" id="ARBA00022801"/>
    </source>
</evidence>
<gene>
    <name evidence="11" type="ORF">EAI_01095</name>
</gene>
<evidence type="ECO:0000256" key="1">
    <source>
        <dbReference type="ARBA" id="ARBA00012493"/>
    </source>
</evidence>
<dbReference type="InterPro" id="IPR041373">
    <property type="entry name" value="RT_RNaseH"/>
</dbReference>
<sequence length="451" mass="53375">MTGKKEKGVMEGELKEMMWEMIEEWRSAKKDLEEMKLEMERREERQEEEEEEERKRREREEEVSLEEGISKLKEGGAGEVGYKGMEGVEEKLSRVEKGLEREEREKRRKNSEIWVDKKEWERARERLPKGYTWKTQWAGRKNRKGREMGGMLVGVKIGMKVEREGRRLEGEGIMVVKIRLEEEWWRIIGVYVNKDLENEREKLREWMEQKEEGGAILLQRDNNDQLFHPEYYASGKTTVAEERYSSYELEVLAIIKALRKFRIYVLSIPFKIITDCRAFALTMGKKDFCIRVARWALLLEEFIYTIEHRSGKSMTHVDALSRNPLPCVFAIDEDDGMIAKLKKAQREDSGIKQIIDSVEHQSVDGYVIRDGLLFKEIDHDVRLIVPKSMQIQIIRRAHKLGHFSINKTEMLVKRDYRFSDMRAKVERVIRFASIVFLPRGNRASKRDGYTQ</sequence>
<accession>E2C8Z4</accession>
<dbReference type="Pfam" id="PF17917">
    <property type="entry name" value="RT_RNaseH"/>
    <property type="match status" value="1"/>
</dbReference>
<keyword evidence="5" id="KW-0255">Endonuclease</keyword>
<dbReference type="GO" id="GO:0003964">
    <property type="term" value="F:RNA-directed DNA polymerase activity"/>
    <property type="evidence" value="ECO:0007669"/>
    <property type="project" value="UniProtKB-KW"/>
</dbReference>
<dbReference type="PANTHER" id="PTHR37984:SF5">
    <property type="entry name" value="PROTEIN NYNRIN-LIKE"/>
    <property type="match status" value="1"/>
</dbReference>
<evidence type="ECO:0000256" key="3">
    <source>
        <dbReference type="ARBA" id="ARBA00022695"/>
    </source>
</evidence>
<evidence type="ECO:0000259" key="9">
    <source>
        <dbReference type="Pfam" id="PF17917"/>
    </source>
</evidence>
<dbReference type="PANTHER" id="PTHR37984">
    <property type="entry name" value="PROTEIN CBG26694"/>
    <property type="match status" value="1"/>
</dbReference>
<evidence type="ECO:0000259" key="10">
    <source>
        <dbReference type="Pfam" id="PF17921"/>
    </source>
</evidence>
<evidence type="ECO:0000256" key="7">
    <source>
        <dbReference type="ARBA" id="ARBA00022918"/>
    </source>
</evidence>